<accession>A0ABP9KFQ1</accession>
<protein>
    <submittedName>
        <fullName evidence="1">Uncharacterized protein</fullName>
    </submittedName>
</protein>
<gene>
    <name evidence="1" type="ORF">GCM10023336_32460</name>
</gene>
<evidence type="ECO:0000313" key="1">
    <source>
        <dbReference type="EMBL" id="GAA5057998.1"/>
    </source>
</evidence>
<reference evidence="2" key="1">
    <citation type="journal article" date="2019" name="Int. J. Syst. Evol. Microbiol.">
        <title>The Global Catalogue of Microorganisms (GCM) 10K type strain sequencing project: providing services to taxonomists for standard genome sequencing and annotation.</title>
        <authorList>
            <consortium name="The Broad Institute Genomics Platform"/>
            <consortium name="The Broad Institute Genome Sequencing Center for Infectious Disease"/>
            <person name="Wu L."/>
            <person name="Ma J."/>
        </authorList>
    </citation>
    <scope>NUCLEOTIDE SEQUENCE [LARGE SCALE GENOMIC DNA]</scope>
    <source>
        <strain evidence="2">JCM 18410</strain>
    </source>
</reference>
<evidence type="ECO:0000313" key="2">
    <source>
        <dbReference type="Proteomes" id="UP001500124"/>
    </source>
</evidence>
<dbReference type="Proteomes" id="UP001500124">
    <property type="component" value="Unassembled WGS sequence"/>
</dbReference>
<organism evidence="1 2">
    <name type="scientific">Streptomyces similanensis</name>
    <dbReference type="NCBI Taxonomy" id="1274988"/>
    <lineage>
        <taxon>Bacteria</taxon>
        <taxon>Bacillati</taxon>
        <taxon>Actinomycetota</taxon>
        <taxon>Actinomycetes</taxon>
        <taxon>Kitasatosporales</taxon>
        <taxon>Streptomycetaceae</taxon>
        <taxon>Streptomyces</taxon>
    </lineage>
</organism>
<proteinExistence type="predicted"/>
<sequence length="175" mass="19642">MSNFSDWQDRMLRAVWRHGEQLPEEVLTWMAELYDEHGEVPEPEFCDLWTTRTFALARSAFETVARSAEQDTGKAATGDDFRYIDYVRDPDLSPVGVVHIKSAEVSTPDSAEVLGAVAEGVQEFVMSHHRVTWPVCGEHDRGLHVGYFHETAVWKCTGGMAKGHVVRAIDPAVQL</sequence>
<keyword evidence="2" id="KW-1185">Reference proteome</keyword>
<dbReference type="RefSeq" id="WP_345668980.1">
    <property type="nucleotide sequence ID" value="NZ_BAABKC010000045.1"/>
</dbReference>
<dbReference type="EMBL" id="BAABKC010000045">
    <property type="protein sequence ID" value="GAA5057998.1"/>
    <property type="molecule type" value="Genomic_DNA"/>
</dbReference>
<name>A0ABP9KFQ1_9ACTN</name>
<comment type="caution">
    <text evidence="1">The sequence shown here is derived from an EMBL/GenBank/DDBJ whole genome shotgun (WGS) entry which is preliminary data.</text>
</comment>